<evidence type="ECO:0000313" key="3">
    <source>
        <dbReference type="Proteomes" id="UP000216074"/>
    </source>
</evidence>
<sequence>MTEGHLVGVDIGGTKIEAVLLDPNDTVVASHRVPARRGGNNVIEDVVTLVRTVAGDQLADVERIGIGTPGQVDSATGRIANVVNLDIDTLELGSLIEEQLGIPVQVNNDVNAAAVGAENVVCGNDVRGTVVMVNFGTGLAAGILIDGELQHGYSGAAGEIGHVPVDPNQLPCACGQHGCLETVCSGASVARLWPTADGVPPMPDLIAKARSGDAEAQRVLGMVTHAIVDTLQIVAQSVDPRMIILGGGMAKTGQPLLDVISEELQRREAACPFLAGLDLSARIQLAPVNEPLGAIGAALA</sequence>
<organism evidence="2 3">
    <name type="scientific">Bifidobacterium hapali</name>
    <dbReference type="NCBI Taxonomy" id="1630172"/>
    <lineage>
        <taxon>Bacteria</taxon>
        <taxon>Bacillati</taxon>
        <taxon>Actinomycetota</taxon>
        <taxon>Actinomycetes</taxon>
        <taxon>Bifidobacteriales</taxon>
        <taxon>Bifidobacteriaceae</taxon>
        <taxon>Bifidobacterium</taxon>
    </lineage>
</organism>
<keyword evidence="3" id="KW-1185">Reference proteome</keyword>
<accession>A0A261G5E1</accession>
<dbReference type="Proteomes" id="UP000216074">
    <property type="component" value="Unassembled WGS sequence"/>
</dbReference>
<dbReference type="OrthoDB" id="8772678at2"/>
<keyword evidence="2" id="KW-0418">Kinase</keyword>
<dbReference type="SUPFAM" id="SSF53067">
    <property type="entry name" value="Actin-like ATPase domain"/>
    <property type="match status" value="1"/>
</dbReference>
<dbReference type="Gene3D" id="3.30.420.40">
    <property type="match status" value="2"/>
</dbReference>
<protein>
    <submittedName>
        <fullName evidence="2">Sugar kinase, ROK family</fullName>
    </submittedName>
</protein>
<gene>
    <name evidence="2" type="ORF">BHAP_0384</name>
</gene>
<evidence type="ECO:0000313" key="2">
    <source>
        <dbReference type="EMBL" id="OZG66216.1"/>
    </source>
</evidence>
<dbReference type="EMBL" id="MWWY01000006">
    <property type="protein sequence ID" value="OZG66216.1"/>
    <property type="molecule type" value="Genomic_DNA"/>
</dbReference>
<reference evidence="2 3" key="1">
    <citation type="journal article" date="2017" name="BMC Genomics">
        <title>Comparative genomic and phylogenomic analyses of the Bifidobacteriaceae family.</title>
        <authorList>
            <person name="Lugli G.A."/>
            <person name="Milani C."/>
            <person name="Turroni F."/>
            <person name="Duranti S."/>
            <person name="Mancabelli L."/>
            <person name="Mangifesta M."/>
            <person name="Ferrario C."/>
            <person name="Modesto M."/>
            <person name="Mattarelli P."/>
            <person name="Jiri K."/>
            <person name="van Sinderen D."/>
            <person name="Ventura M."/>
        </authorList>
    </citation>
    <scope>NUCLEOTIDE SEQUENCE [LARGE SCALE GENOMIC DNA]</scope>
    <source>
        <strain evidence="2 3">DSM 100202</strain>
    </source>
</reference>
<dbReference type="GO" id="GO:0016301">
    <property type="term" value="F:kinase activity"/>
    <property type="evidence" value="ECO:0007669"/>
    <property type="project" value="UniProtKB-KW"/>
</dbReference>
<dbReference type="InterPro" id="IPR043129">
    <property type="entry name" value="ATPase_NBD"/>
</dbReference>
<dbReference type="PANTHER" id="PTHR18964">
    <property type="entry name" value="ROK (REPRESSOR, ORF, KINASE) FAMILY"/>
    <property type="match status" value="1"/>
</dbReference>
<keyword evidence="2" id="KW-0808">Transferase</keyword>
<proteinExistence type="inferred from homology"/>
<dbReference type="AlphaFoldDB" id="A0A261G5E1"/>
<comment type="caution">
    <text evidence="2">The sequence shown here is derived from an EMBL/GenBank/DDBJ whole genome shotgun (WGS) entry which is preliminary data.</text>
</comment>
<dbReference type="PANTHER" id="PTHR18964:SF169">
    <property type="entry name" value="N-ACETYLMANNOSAMINE KINASE"/>
    <property type="match status" value="1"/>
</dbReference>
<evidence type="ECO:0000256" key="1">
    <source>
        <dbReference type="ARBA" id="ARBA00006479"/>
    </source>
</evidence>
<dbReference type="Pfam" id="PF00480">
    <property type="entry name" value="ROK"/>
    <property type="match status" value="1"/>
</dbReference>
<dbReference type="InterPro" id="IPR000600">
    <property type="entry name" value="ROK"/>
</dbReference>
<comment type="similarity">
    <text evidence="1">Belongs to the ROK (NagC/XylR) family.</text>
</comment>
<dbReference type="RefSeq" id="WP_094729102.1">
    <property type="nucleotide sequence ID" value="NZ_MWWY01000006.1"/>
</dbReference>
<name>A0A261G5E1_9BIFI</name>